<evidence type="ECO:0000256" key="21">
    <source>
        <dbReference type="SAM" id="MobiDB-lite"/>
    </source>
</evidence>
<keyword evidence="13 22" id="KW-0472">Membrane</keyword>
<dbReference type="InterPro" id="IPR038765">
    <property type="entry name" value="Papain-like_cys_pep_sf"/>
</dbReference>
<dbReference type="GO" id="GO:0016579">
    <property type="term" value="P:protein deubiquitination"/>
    <property type="evidence" value="ECO:0007669"/>
    <property type="project" value="InterPro"/>
</dbReference>
<comment type="catalytic activity">
    <reaction evidence="1">
        <text>Thiol-dependent hydrolysis of ester, thioester, amide, peptide and isopeptide bonds formed by the C-terminal Gly of ubiquitin (a 76-residue protein attached to proteins as an intracellular targeting signal).</text>
        <dbReference type="EC" id="3.4.19.12"/>
    </reaction>
</comment>
<dbReference type="GO" id="GO:0005789">
    <property type="term" value="C:endoplasmic reticulum membrane"/>
    <property type="evidence" value="ECO:0007669"/>
    <property type="project" value="UniProtKB-SubCell"/>
</dbReference>
<reference evidence="24" key="1">
    <citation type="submission" date="2022-11" db="EMBL/GenBank/DDBJ databases">
        <authorList>
            <person name="Scott C."/>
            <person name="Bruce N."/>
        </authorList>
    </citation>
    <scope>NUCLEOTIDE SEQUENCE</scope>
</reference>
<dbReference type="Gene3D" id="3.90.70.10">
    <property type="entry name" value="Cysteine proteinases"/>
    <property type="match status" value="1"/>
</dbReference>
<feature type="compositionally biased region" description="Basic and acidic residues" evidence="21">
    <location>
        <begin position="138"/>
        <end position="147"/>
    </location>
</feature>
<dbReference type="PROSITE" id="PS00973">
    <property type="entry name" value="USP_2"/>
    <property type="match status" value="1"/>
</dbReference>
<evidence type="ECO:0000259" key="23">
    <source>
        <dbReference type="PROSITE" id="PS50235"/>
    </source>
</evidence>
<evidence type="ECO:0000256" key="18">
    <source>
        <dbReference type="ARBA" id="ARBA00041962"/>
    </source>
</evidence>
<evidence type="ECO:0000256" key="12">
    <source>
        <dbReference type="ARBA" id="ARBA00022989"/>
    </source>
</evidence>
<keyword evidence="25" id="KW-1185">Reference proteome</keyword>
<feature type="domain" description="USP" evidence="23">
    <location>
        <begin position="56"/>
        <end position="451"/>
    </location>
</feature>
<evidence type="ECO:0000256" key="17">
    <source>
        <dbReference type="ARBA" id="ARBA00041870"/>
    </source>
</evidence>
<comment type="subunit">
    <text evidence="15">Interacts with creA, creC and qutD.</text>
</comment>
<dbReference type="PROSITE" id="PS50235">
    <property type="entry name" value="USP_3"/>
    <property type="match status" value="1"/>
</dbReference>
<dbReference type="InterPro" id="IPR018200">
    <property type="entry name" value="USP_CS"/>
</dbReference>
<dbReference type="GO" id="GO:0005634">
    <property type="term" value="C:nucleus"/>
    <property type="evidence" value="ECO:0007669"/>
    <property type="project" value="TreeGrafter"/>
</dbReference>
<feature type="region of interest" description="Disordered" evidence="21">
    <location>
        <begin position="585"/>
        <end position="605"/>
    </location>
</feature>
<evidence type="ECO:0000256" key="6">
    <source>
        <dbReference type="ARBA" id="ARBA00022676"/>
    </source>
</evidence>
<keyword evidence="6" id="KW-0328">Glycosyltransferase</keyword>
<comment type="function">
    <text evidence="14">Ubiquitin thioesterase component of the regulatory network controlling carbon source utilization through ubiquitination and deubiquitination involving creA, creB, creC, creD and acrB. Deubiquitinates the creA catabolic repressor and the quinate permease qutD. Also plays a role in response to carbon starvation and the control of extracellular proteases activity.</text>
</comment>
<dbReference type="InterPro" id="IPR001394">
    <property type="entry name" value="Peptidase_C19_UCH"/>
</dbReference>
<dbReference type="EC" id="3.4.19.12" evidence="4"/>
<feature type="transmembrane region" description="Helical" evidence="22">
    <location>
        <begin position="838"/>
        <end position="866"/>
    </location>
</feature>
<gene>
    <name evidence="24" type="ORF">PPNO1_LOCUS5834</name>
</gene>
<evidence type="ECO:0000256" key="1">
    <source>
        <dbReference type="ARBA" id="ARBA00000707"/>
    </source>
</evidence>
<dbReference type="Proteomes" id="UP000838763">
    <property type="component" value="Unassembled WGS sequence"/>
</dbReference>
<feature type="transmembrane region" description="Helical" evidence="22">
    <location>
        <begin position="910"/>
        <end position="931"/>
    </location>
</feature>
<organism evidence="24 25">
    <name type="scientific">Parascedosporium putredinis</name>
    <dbReference type="NCBI Taxonomy" id="1442378"/>
    <lineage>
        <taxon>Eukaryota</taxon>
        <taxon>Fungi</taxon>
        <taxon>Dikarya</taxon>
        <taxon>Ascomycota</taxon>
        <taxon>Pezizomycotina</taxon>
        <taxon>Sordariomycetes</taxon>
        <taxon>Hypocreomycetidae</taxon>
        <taxon>Microascales</taxon>
        <taxon>Microascaceae</taxon>
        <taxon>Parascedosporium</taxon>
    </lineage>
</organism>
<keyword evidence="10" id="KW-0788">Thiol protease</keyword>
<dbReference type="OrthoDB" id="27652at2759"/>
<evidence type="ECO:0000256" key="9">
    <source>
        <dbReference type="ARBA" id="ARBA00022801"/>
    </source>
</evidence>
<dbReference type="InterPro" id="IPR005599">
    <property type="entry name" value="GPI_mannosylTrfase"/>
</dbReference>
<evidence type="ECO:0000256" key="10">
    <source>
        <dbReference type="ARBA" id="ARBA00022807"/>
    </source>
</evidence>
<dbReference type="PROSITE" id="PS00972">
    <property type="entry name" value="USP_1"/>
    <property type="match status" value="1"/>
</dbReference>
<feature type="transmembrane region" description="Helical" evidence="22">
    <location>
        <begin position="878"/>
        <end position="898"/>
    </location>
</feature>
<evidence type="ECO:0000313" key="24">
    <source>
        <dbReference type="EMBL" id="CAI4216172.1"/>
    </source>
</evidence>
<keyword evidence="9" id="KW-0378">Hydrolase</keyword>
<keyword evidence="7" id="KW-0808">Transferase</keyword>
<evidence type="ECO:0000313" key="25">
    <source>
        <dbReference type="Proteomes" id="UP000838763"/>
    </source>
</evidence>
<dbReference type="InterPro" id="IPR028889">
    <property type="entry name" value="USP"/>
</dbReference>
<evidence type="ECO:0000256" key="5">
    <source>
        <dbReference type="ARBA" id="ARBA00022670"/>
    </source>
</evidence>
<evidence type="ECO:0000256" key="7">
    <source>
        <dbReference type="ARBA" id="ARBA00022679"/>
    </source>
</evidence>
<keyword evidence="12 22" id="KW-1133">Transmembrane helix</keyword>
<dbReference type="InterPro" id="IPR050164">
    <property type="entry name" value="Peptidase_C19"/>
</dbReference>
<dbReference type="GO" id="GO:0005829">
    <property type="term" value="C:cytosol"/>
    <property type="evidence" value="ECO:0007669"/>
    <property type="project" value="TreeGrafter"/>
</dbReference>
<evidence type="ECO:0000256" key="19">
    <source>
        <dbReference type="ARBA" id="ARBA00042086"/>
    </source>
</evidence>
<keyword evidence="11" id="KW-0256">Endoplasmic reticulum</keyword>
<dbReference type="GO" id="GO:0006508">
    <property type="term" value="P:proteolysis"/>
    <property type="evidence" value="ECO:0007669"/>
    <property type="project" value="UniProtKB-KW"/>
</dbReference>
<evidence type="ECO:0000256" key="15">
    <source>
        <dbReference type="ARBA" id="ARBA00038752"/>
    </source>
</evidence>
<accession>A0A9P1H3S8</accession>
<dbReference type="PANTHER" id="PTHR24006">
    <property type="entry name" value="UBIQUITIN CARBOXYL-TERMINAL HYDROLASE"/>
    <property type="match status" value="1"/>
</dbReference>
<evidence type="ECO:0000256" key="2">
    <source>
        <dbReference type="ARBA" id="ARBA00004477"/>
    </source>
</evidence>
<evidence type="ECO:0000256" key="13">
    <source>
        <dbReference type="ARBA" id="ARBA00023136"/>
    </source>
</evidence>
<dbReference type="SUPFAM" id="SSF54001">
    <property type="entry name" value="Cysteine proteinases"/>
    <property type="match status" value="1"/>
</dbReference>
<evidence type="ECO:0000256" key="11">
    <source>
        <dbReference type="ARBA" id="ARBA00022824"/>
    </source>
</evidence>
<feature type="region of interest" description="Disordered" evidence="21">
    <location>
        <begin position="1"/>
        <end position="33"/>
    </location>
</feature>
<proteinExistence type="inferred from homology"/>
<evidence type="ECO:0000256" key="16">
    <source>
        <dbReference type="ARBA" id="ARBA00041772"/>
    </source>
</evidence>
<comment type="similarity">
    <text evidence="3">Belongs to the peptidase C19 family.</text>
</comment>
<feature type="region of interest" description="Disordered" evidence="21">
    <location>
        <begin position="106"/>
        <end position="147"/>
    </location>
</feature>
<name>A0A9P1H3S8_9PEZI</name>
<dbReference type="PANTHER" id="PTHR24006:SF733">
    <property type="entry name" value="RE52890P"/>
    <property type="match status" value="1"/>
</dbReference>
<dbReference type="EMBL" id="CALLCH030000015">
    <property type="protein sequence ID" value="CAI4216172.1"/>
    <property type="molecule type" value="Genomic_DNA"/>
</dbReference>
<keyword evidence="8 22" id="KW-0812">Transmembrane</keyword>
<dbReference type="Pfam" id="PF00443">
    <property type="entry name" value="UCH"/>
    <property type="match status" value="1"/>
</dbReference>
<feature type="region of interest" description="Disordered" evidence="21">
    <location>
        <begin position="476"/>
        <end position="511"/>
    </location>
</feature>
<feature type="transmembrane region" description="Helical" evidence="22">
    <location>
        <begin position="809"/>
        <end position="826"/>
    </location>
</feature>
<evidence type="ECO:0000256" key="20">
    <source>
        <dbReference type="ARBA" id="ARBA00042958"/>
    </source>
</evidence>
<feature type="transmembrane region" description="Helical" evidence="22">
    <location>
        <begin position="943"/>
        <end position="965"/>
    </location>
</feature>
<evidence type="ECO:0000256" key="8">
    <source>
        <dbReference type="ARBA" id="ARBA00022692"/>
    </source>
</evidence>
<feature type="region of interest" description="Disordered" evidence="21">
    <location>
        <begin position="529"/>
        <end position="557"/>
    </location>
</feature>
<evidence type="ECO:0000256" key="3">
    <source>
        <dbReference type="ARBA" id="ARBA00009085"/>
    </source>
</evidence>
<dbReference type="AlphaFoldDB" id="A0A9P1H3S8"/>
<protein>
    <recommendedName>
        <fullName evidence="4">ubiquitinyl hydrolase 1</fullName>
        <ecNumber evidence="4">3.4.19.12</ecNumber>
    </recommendedName>
    <alternativeName>
        <fullName evidence="18">Carbon catabolite repression protein B</fullName>
    </alternativeName>
    <alternativeName>
        <fullName evidence="20">Deubiquitinating enzyme creB</fullName>
    </alternativeName>
    <alternativeName>
        <fullName evidence="16">Ubiquitin thioesterase creB</fullName>
    </alternativeName>
    <alternativeName>
        <fullName evidence="17">Ubiquitin-hydrolyzing enzyme creB</fullName>
    </alternativeName>
    <alternativeName>
        <fullName evidence="19">Ubiquitin-specific-processing protease creB</fullName>
    </alternativeName>
</protein>
<evidence type="ECO:0000256" key="22">
    <source>
        <dbReference type="SAM" id="Phobius"/>
    </source>
</evidence>
<feature type="transmembrane region" description="Helical" evidence="22">
    <location>
        <begin position="755"/>
        <end position="777"/>
    </location>
</feature>
<sequence length="1094" mass="119591">MSFFNKFKGANAGTVTPGPKEVAGKKKEEPAPELTPLEKMLQNAGPLRNDGTDKFFGLENFGNTCYCNSIVQALYYSEAFRNHVVTYPSSDEHANGVRPKVNVTIRPPMVSATPQPAAKDANKRRQVSGTGIPGQPIRPEDKPDAPEYKKKQAMMKGPILELSHQNTTAYGMEECTFTGLKDIFLALLESQTRTGVLSPQRFLEIFKRDNEMFRNSMHQDAHEFYGLVLNDVISNVEANAKRTRELELAAALQKDSLAQSTEAAVNASNAVANAKLSSTGWGRDVLDLSIDLEEHASVTSCLGKFSAEEMLCERNKFHCDHCGGLQEAEKRMKIHKLPKVLAFHLKRFKYTEDYSRLQKLFHRVVYPYHLRLFNTTDDAEDPDRLYELYAVVVHIGGNAYHGHYVSVIKTKDRGGSFRRRDGGASRQALCQELFGDKPGMACAYVLFYQETTFEKMRAEQEAEGFDDLIISNDKAACEASGSGQENGVPNGVNGTHRAKQESQEAQADSTEIDRELMPKLAHAYTEPARVGGTNAGTLASSSPVLPHTPATPTTKLELTKTKEELKREKKEAEAAEKAAEKARKVAAKLEEKQRKEAKDRLKAEQEDARKAAAAAIAASADAVKGDEKKGSSFLSRSARGSKSVHKKSFAFLGKDRDAAGESSSTLQETVPHPLTVLVHLALAPYTKVEESFSIQAAHDILVYGTPTSDVAARLRESYDHLTFSGAVPRSFIGPLLLSGLSQTLVAAFGFHHAQFIVRAILGLFNAGCLAAFARGVGRTFGSWAQAWFVMLTCSQFHIMYYASRTLPNSFAFGLTTLAFSFLLPTGNPQDTPRRQRIAITFLAFSAVVFRAELAILLGSVSLYLLATGQSTLLNLVRPLVVASFVALAVSVPIDSYFWQKPLWPELWGFYFNAILGSSSDWAVASLGASTLSIRAARSTIARAAILALVISVLATTVASAGMLLLSSLNYPGGEAVARLADALANDPRSNVTVHADVLTCMTGLTLFSTNPYGLPRGAKQPNGATVLWDKTEDKTSVTNPDFWASFDYLLVEDGTNPLEDPGIPWPSFMAFRGSRSSGLMTLSLTMPRPLPPHR</sequence>
<evidence type="ECO:0000256" key="14">
    <source>
        <dbReference type="ARBA" id="ARBA00037075"/>
    </source>
</evidence>
<dbReference type="Pfam" id="PF03901">
    <property type="entry name" value="Glyco_transf_22"/>
    <property type="match status" value="1"/>
</dbReference>
<comment type="caution">
    <text evidence="24">The sequence shown here is derived from an EMBL/GenBank/DDBJ whole genome shotgun (WGS) entry which is preliminary data.</text>
</comment>
<evidence type="ECO:0000256" key="4">
    <source>
        <dbReference type="ARBA" id="ARBA00012759"/>
    </source>
</evidence>
<comment type="subcellular location">
    <subcellularLocation>
        <location evidence="2">Endoplasmic reticulum membrane</location>
        <topology evidence="2">Multi-pass membrane protein</topology>
    </subcellularLocation>
</comment>
<dbReference type="GO" id="GO:0016757">
    <property type="term" value="F:glycosyltransferase activity"/>
    <property type="evidence" value="ECO:0007669"/>
    <property type="project" value="UniProtKB-KW"/>
</dbReference>
<dbReference type="GO" id="GO:0004843">
    <property type="term" value="F:cysteine-type deubiquitinase activity"/>
    <property type="evidence" value="ECO:0007669"/>
    <property type="project" value="UniProtKB-EC"/>
</dbReference>
<keyword evidence="5" id="KW-0645">Protease</keyword>